<sequence length="143" mass="15819">MSYHENPHYSHLPSNNTGLIIGLSVGGGILLCGIVAVVLHWYRNRNPVLASPLIAEVQMAQNWVGDEILNGIQNFELTSTVDIPFGMVECTICLHEFELGQQLLEIPSCHHVFHSDCIRPILMQSSTCPVCRTPISLDVEQNA</sequence>
<evidence type="ECO:0000256" key="3">
    <source>
        <dbReference type="ARBA" id="ARBA00022723"/>
    </source>
</evidence>
<organism evidence="10 11">
    <name type="scientific">Thalictrum thalictroides</name>
    <name type="common">Rue-anemone</name>
    <name type="synonym">Anemone thalictroides</name>
    <dbReference type="NCBI Taxonomy" id="46969"/>
    <lineage>
        <taxon>Eukaryota</taxon>
        <taxon>Viridiplantae</taxon>
        <taxon>Streptophyta</taxon>
        <taxon>Embryophyta</taxon>
        <taxon>Tracheophyta</taxon>
        <taxon>Spermatophyta</taxon>
        <taxon>Magnoliopsida</taxon>
        <taxon>Ranunculales</taxon>
        <taxon>Ranunculaceae</taxon>
        <taxon>Thalictroideae</taxon>
        <taxon>Thalictrum</taxon>
    </lineage>
</organism>
<comment type="similarity">
    <text evidence="6">Belongs to the RING-type zinc finger family. ATL subfamily.</text>
</comment>
<keyword evidence="8" id="KW-1133">Transmembrane helix</keyword>
<evidence type="ECO:0000256" key="1">
    <source>
        <dbReference type="ARBA" id="ARBA00000900"/>
    </source>
</evidence>
<evidence type="ECO:0000313" key="11">
    <source>
        <dbReference type="Proteomes" id="UP000554482"/>
    </source>
</evidence>
<keyword evidence="4 7" id="KW-0863">Zinc-finger</keyword>
<dbReference type="SUPFAM" id="SSF57850">
    <property type="entry name" value="RING/U-box"/>
    <property type="match status" value="1"/>
</dbReference>
<gene>
    <name evidence="10" type="ORF">FRX31_028173</name>
</gene>
<proteinExistence type="inferred from homology"/>
<dbReference type="AlphaFoldDB" id="A0A7J6VAY5"/>
<keyword evidence="8" id="KW-0812">Transmembrane</keyword>
<feature type="transmembrane region" description="Helical" evidence="8">
    <location>
        <begin position="20"/>
        <end position="42"/>
    </location>
</feature>
<evidence type="ECO:0000256" key="8">
    <source>
        <dbReference type="SAM" id="Phobius"/>
    </source>
</evidence>
<evidence type="ECO:0000313" key="10">
    <source>
        <dbReference type="EMBL" id="KAF5182239.1"/>
    </source>
</evidence>
<dbReference type="PANTHER" id="PTHR14155">
    <property type="entry name" value="RING FINGER DOMAIN-CONTAINING"/>
    <property type="match status" value="1"/>
</dbReference>
<dbReference type="InterPro" id="IPR053238">
    <property type="entry name" value="RING-H2_zinc_finger"/>
</dbReference>
<dbReference type="EMBL" id="JABWDY010035033">
    <property type="protein sequence ID" value="KAF5182239.1"/>
    <property type="molecule type" value="Genomic_DNA"/>
</dbReference>
<dbReference type="SMART" id="SM00184">
    <property type="entry name" value="RING"/>
    <property type="match status" value="1"/>
</dbReference>
<evidence type="ECO:0000259" key="9">
    <source>
        <dbReference type="PROSITE" id="PS50089"/>
    </source>
</evidence>
<dbReference type="InterPro" id="IPR001841">
    <property type="entry name" value="Znf_RING"/>
</dbReference>
<keyword evidence="8" id="KW-0472">Membrane</keyword>
<keyword evidence="5" id="KW-0862">Zinc</keyword>
<dbReference type="GO" id="GO:0008270">
    <property type="term" value="F:zinc ion binding"/>
    <property type="evidence" value="ECO:0007669"/>
    <property type="project" value="UniProtKB-KW"/>
</dbReference>
<protein>
    <recommendedName>
        <fullName evidence="2">RING-type E3 ubiquitin transferase</fullName>
        <ecNumber evidence="2">2.3.2.27</ecNumber>
    </recommendedName>
</protein>
<dbReference type="EC" id="2.3.2.27" evidence="2"/>
<dbReference type="InterPro" id="IPR013083">
    <property type="entry name" value="Znf_RING/FYVE/PHD"/>
</dbReference>
<reference evidence="10 11" key="1">
    <citation type="submission" date="2020-06" db="EMBL/GenBank/DDBJ databases">
        <title>Transcriptomic and genomic resources for Thalictrum thalictroides and T. hernandezii: Facilitating candidate gene discovery in an emerging model plant lineage.</title>
        <authorList>
            <person name="Arias T."/>
            <person name="Riano-Pachon D.M."/>
            <person name="Di Stilio V.S."/>
        </authorList>
    </citation>
    <scope>NUCLEOTIDE SEQUENCE [LARGE SCALE GENOMIC DNA]</scope>
    <source>
        <strain evidence="11">cv. WT478/WT964</strain>
        <tissue evidence="10">Leaves</tissue>
    </source>
</reference>
<dbReference type="PROSITE" id="PS50089">
    <property type="entry name" value="ZF_RING_2"/>
    <property type="match status" value="1"/>
</dbReference>
<evidence type="ECO:0000256" key="6">
    <source>
        <dbReference type="ARBA" id="ARBA00024209"/>
    </source>
</evidence>
<comment type="catalytic activity">
    <reaction evidence="1">
        <text>S-ubiquitinyl-[E2 ubiquitin-conjugating enzyme]-L-cysteine + [acceptor protein]-L-lysine = [E2 ubiquitin-conjugating enzyme]-L-cysteine + N(6)-ubiquitinyl-[acceptor protein]-L-lysine.</text>
        <dbReference type="EC" id="2.3.2.27"/>
    </reaction>
</comment>
<feature type="domain" description="RING-type" evidence="9">
    <location>
        <begin position="90"/>
        <end position="132"/>
    </location>
</feature>
<dbReference type="Proteomes" id="UP000554482">
    <property type="component" value="Unassembled WGS sequence"/>
</dbReference>
<dbReference type="CDD" id="cd16454">
    <property type="entry name" value="RING-H2_PA-TM-RING"/>
    <property type="match status" value="1"/>
</dbReference>
<keyword evidence="11" id="KW-1185">Reference proteome</keyword>
<dbReference type="OrthoDB" id="8062037at2759"/>
<evidence type="ECO:0000256" key="7">
    <source>
        <dbReference type="PROSITE-ProRule" id="PRU00175"/>
    </source>
</evidence>
<evidence type="ECO:0000256" key="5">
    <source>
        <dbReference type="ARBA" id="ARBA00022833"/>
    </source>
</evidence>
<dbReference type="GO" id="GO:0061630">
    <property type="term" value="F:ubiquitin protein ligase activity"/>
    <property type="evidence" value="ECO:0007669"/>
    <property type="project" value="UniProtKB-EC"/>
</dbReference>
<accession>A0A7J6VAY5</accession>
<dbReference type="Pfam" id="PF13639">
    <property type="entry name" value="zf-RING_2"/>
    <property type="match status" value="1"/>
</dbReference>
<evidence type="ECO:0000256" key="2">
    <source>
        <dbReference type="ARBA" id="ARBA00012483"/>
    </source>
</evidence>
<dbReference type="Gene3D" id="3.30.40.10">
    <property type="entry name" value="Zinc/RING finger domain, C3HC4 (zinc finger)"/>
    <property type="match status" value="1"/>
</dbReference>
<evidence type="ECO:0000256" key="4">
    <source>
        <dbReference type="ARBA" id="ARBA00022771"/>
    </source>
</evidence>
<name>A0A7J6VAY5_THATH</name>
<keyword evidence="3" id="KW-0479">Metal-binding</keyword>
<dbReference type="PANTHER" id="PTHR14155:SF627">
    <property type="entry name" value="OS06G0192800 PROTEIN"/>
    <property type="match status" value="1"/>
</dbReference>
<comment type="caution">
    <text evidence="10">The sequence shown here is derived from an EMBL/GenBank/DDBJ whole genome shotgun (WGS) entry which is preliminary data.</text>
</comment>